<dbReference type="Proteomes" id="UP000002534">
    <property type="component" value="Chromosome"/>
</dbReference>
<feature type="domain" description="S-adenosylmethionine-dependent methyltransferase" evidence="4">
    <location>
        <begin position="19"/>
        <end position="289"/>
    </location>
</feature>
<name>Q3A0J1_SYNC1</name>
<reference evidence="6" key="1">
    <citation type="submission" date="2005-10" db="EMBL/GenBank/DDBJ databases">
        <title>Complete sequence of Pelobacter carbinolicus DSM 2380.</title>
        <authorList>
            <person name="Copeland A."/>
            <person name="Lucas S."/>
            <person name="Lapidus A."/>
            <person name="Barry K."/>
            <person name="Detter J.C."/>
            <person name="Glavina T."/>
            <person name="Hammon N."/>
            <person name="Israni S."/>
            <person name="Pitluck S."/>
            <person name="Chertkov O."/>
            <person name="Schmutz J."/>
            <person name="Larimer F."/>
            <person name="Land M."/>
            <person name="Kyrpides N."/>
            <person name="Ivanova N."/>
            <person name="Richardson P."/>
        </authorList>
    </citation>
    <scope>NUCLEOTIDE SEQUENCE [LARGE SCALE GENOMIC DNA]</scope>
    <source>
        <strain evidence="6">DSM 2380 / NBRC 103641 / GraBd1</strain>
    </source>
</reference>
<organism evidence="5 6">
    <name type="scientific">Syntrophotalea carbinolica (strain DSM 2380 / NBRC 103641 / GraBd1)</name>
    <name type="common">Pelobacter carbinolicus</name>
    <dbReference type="NCBI Taxonomy" id="338963"/>
    <lineage>
        <taxon>Bacteria</taxon>
        <taxon>Pseudomonadati</taxon>
        <taxon>Thermodesulfobacteriota</taxon>
        <taxon>Desulfuromonadia</taxon>
        <taxon>Desulfuromonadales</taxon>
        <taxon>Syntrophotaleaceae</taxon>
        <taxon>Syntrophotalea</taxon>
    </lineage>
</organism>
<dbReference type="AlphaFoldDB" id="Q3A0J1"/>
<dbReference type="OrthoDB" id="9805492at2"/>
<dbReference type="EMBL" id="CP000142">
    <property type="protein sequence ID" value="ABA90116.1"/>
    <property type="molecule type" value="Genomic_DNA"/>
</dbReference>
<gene>
    <name evidence="5" type="ordered locus">Pcar_2881</name>
</gene>
<evidence type="ECO:0000256" key="2">
    <source>
        <dbReference type="ARBA" id="ARBA00022679"/>
    </source>
</evidence>
<dbReference type="STRING" id="338963.Pcar_2881"/>
<dbReference type="PANTHER" id="PTHR43042">
    <property type="entry name" value="SAM-DEPENDENT METHYLTRANSFERASE"/>
    <property type="match status" value="1"/>
</dbReference>
<dbReference type="GO" id="GO:0008168">
    <property type="term" value="F:methyltransferase activity"/>
    <property type="evidence" value="ECO:0007669"/>
    <property type="project" value="UniProtKB-KW"/>
</dbReference>
<dbReference type="GO" id="GO:0032259">
    <property type="term" value="P:methylation"/>
    <property type="evidence" value="ECO:0007669"/>
    <property type="project" value="UniProtKB-KW"/>
</dbReference>
<reference evidence="5 6" key="2">
    <citation type="journal article" date="2012" name="BMC Genomics">
        <title>The genome of Pelobacter carbinolicus reveals surprising metabolic capabilities and physiological features.</title>
        <authorList>
            <person name="Aklujkar M."/>
            <person name="Haveman S.A."/>
            <person name="Didonato R.Jr."/>
            <person name="Chertkov O."/>
            <person name="Han C.S."/>
            <person name="Land M.L."/>
            <person name="Brown P."/>
            <person name="Lovley D.R."/>
        </authorList>
    </citation>
    <scope>NUCLEOTIDE SEQUENCE [LARGE SCALE GENOMIC DNA]</scope>
    <source>
        <strain evidence="6">DSM 2380 / NBRC 103641 / GraBd1</strain>
    </source>
</reference>
<proteinExistence type="predicted"/>
<keyword evidence="3" id="KW-0949">S-adenosyl-L-methionine</keyword>
<dbReference type="CDD" id="cd02440">
    <property type="entry name" value="AdoMet_MTases"/>
    <property type="match status" value="1"/>
</dbReference>
<dbReference type="Pfam" id="PF10672">
    <property type="entry name" value="Methyltrans_SAM"/>
    <property type="match status" value="1"/>
</dbReference>
<protein>
    <submittedName>
        <fullName evidence="5">SAM-dependent methyltransferase</fullName>
    </submittedName>
</protein>
<evidence type="ECO:0000313" key="6">
    <source>
        <dbReference type="Proteomes" id="UP000002534"/>
    </source>
</evidence>
<keyword evidence="2 5" id="KW-0808">Transferase</keyword>
<dbReference type="eggNOG" id="COG1092">
    <property type="taxonomic scope" value="Bacteria"/>
</dbReference>
<dbReference type="Gene3D" id="3.40.50.150">
    <property type="entry name" value="Vaccinia Virus protein VP39"/>
    <property type="match status" value="1"/>
</dbReference>
<dbReference type="InterPro" id="IPR019614">
    <property type="entry name" value="SAM-dep_methyl-trfase"/>
</dbReference>
<evidence type="ECO:0000313" key="5">
    <source>
        <dbReference type="EMBL" id="ABA90116.1"/>
    </source>
</evidence>
<dbReference type="PANTHER" id="PTHR43042:SF3">
    <property type="entry name" value="RIBOSOMAL RNA LARGE SUBUNIT METHYLTRANSFERASE YWBD-RELATED"/>
    <property type="match status" value="1"/>
</dbReference>
<dbReference type="SUPFAM" id="SSF53335">
    <property type="entry name" value="S-adenosyl-L-methionine-dependent methyltransferases"/>
    <property type="match status" value="1"/>
</dbReference>
<evidence type="ECO:0000259" key="4">
    <source>
        <dbReference type="Pfam" id="PF10672"/>
    </source>
</evidence>
<accession>Q3A0J1</accession>
<dbReference type="HOGENOM" id="CLU_014042_1_0_7"/>
<evidence type="ECO:0000256" key="3">
    <source>
        <dbReference type="ARBA" id="ARBA00022691"/>
    </source>
</evidence>
<evidence type="ECO:0000256" key="1">
    <source>
        <dbReference type="ARBA" id="ARBA00022603"/>
    </source>
</evidence>
<dbReference type="KEGG" id="pca:Pcar_2881"/>
<keyword evidence="1 5" id="KW-0489">Methyltransferase</keyword>
<sequence>MQIIHEEIMRHLPRSGEARRLFHGRGQCFSGYDDLVIDYFPPVVMVVLYRQRSQAWLEELTQLLTAALPDKPAAVLLQERFLLNGPSRVLQGALPESLEALEAGLSFRLRLGEARNVGFFPDMAVGRKLVRERAAGKRVLNLFAYTCSFSVAALAGGARQVVNLDMNRGALELGRLNHRVNDIDLRQASFLSLEFFRSIGKLRKLGPFDLVICDPPASQGKSFTAERHWPKLVRRLPELVAPGGEIVACLNAPDLGPDFLDGLFAEHIPQAENLGLYRPGDDFPEAYPDCAVSLHHYRLPLIKNG</sequence>
<keyword evidence="6" id="KW-1185">Reference proteome</keyword>
<dbReference type="InterPro" id="IPR029063">
    <property type="entry name" value="SAM-dependent_MTases_sf"/>
</dbReference>
<dbReference type="RefSeq" id="WP_011342667.1">
    <property type="nucleotide sequence ID" value="NC_007498.2"/>
</dbReference>